<dbReference type="STRING" id="34508.A0A4U5LP38"/>
<dbReference type="PANTHER" id="PTHR31334">
    <property type="entry name" value="SMITH-MAGENIS SYNDROME REGION GENE 8 PROTEIN"/>
    <property type="match status" value="1"/>
</dbReference>
<protein>
    <recommendedName>
        <fullName evidence="7">UDENN FLCN/SMCR8-type domain-containing protein</fullName>
    </recommendedName>
</protein>
<evidence type="ECO:0000259" key="7">
    <source>
        <dbReference type="PROSITE" id="PS51834"/>
    </source>
</evidence>
<evidence type="ECO:0000256" key="2">
    <source>
        <dbReference type="ARBA" id="ARBA00022490"/>
    </source>
</evidence>
<evidence type="ECO:0000313" key="8">
    <source>
        <dbReference type="EMBL" id="TKR57650.1"/>
    </source>
</evidence>
<reference evidence="8 9" key="2">
    <citation type="journal article" date="2019" name="G3 (Bethesda)">
        <title>Hybrid Assembly of the Genome of the Entomopathogenic Nematode Steinernema carpocapsae Identifies the X-Chromosome.</title>
        <authorList>
            <person name="Serra L."/>
            <person name="Macchietto M."/>
            <person name="Macias-Munoz A."/>
            <person name="McGill C.J."/>
            <person name="Rodriguez I.M."/>
            <person name="Rodriguez B."/>
            <person name="Murad R."/>
            <person name="Mortazavi A."/>
        </authorList>
    </citation>
    <scope>NUCLEOTIDE SEQUENCE [LARGE SCALE GENOMIC DNA]</scope>
    <source>
        <strain evidence="8 9">ALL</strain>
    </source>
</reference>
<organism evidence="8 9">
    <name type="scientific">Steinernema carpocapsae</name>
    <name type="common">Entomopathogenic nematode</name>
    <dbReference type="NCBI Taxonomy" id="34508"/>
    <lineage>
        <taxon>Eukaryota</taxon>
        <taxon>Metazoa</taxon>
        <taxon>Ecdysozoa</taxon>
        <taxon>Nematoda</taxon>
        <taxon>Chromadorea</taxon>
        <taxon>Rhabditida</taxon>
        <taxon>Tylenchina</taxon>
        <taxon>Panagrolaimomorpha</taxon>
        <taxon>Strongyloidoidea</taxon>
        <taxon>Steinernematidae</taxon>
        <taxon>Steinernema</taxon>
    </lineage>
</organism>
<dbReference type="Proteomes" id="UP000298663">
    <property type="component" value="Unassembled WGS sequence"/>
</dbReference>
<evidence type="ECO:0000313" key="9">
    <source>
        <dbReference type="Proteomes" id="UP000298663"/>
    </source>
</evidence>
<feature type="domain" description="UDENN FLCN/SMCR8-type" evidence="7">
    <location>
        <begin position="18"/>
        <end position="495"/>
    </location>
</feature>
<comment type="caution">
    <text evidence="8">The sequence shown here is derived from an EMBL/GenBank/DDBJ whole genome shotgun (WGS) entry which is preliminary data.</text>
</comment>
<dbReference type="EMBL" id="AZBU02000014">
    <property type="protein sequence ID" value="TKR57650.1"/>
    <property type="molecule type" value="Genomic_DNA"/>
</dbReference>
<evidence type="ECO:0000256" key="6">
    <source>
        <dbReference type="SAM" id="MobiDB-lite"/>
    </source>
</evidence>
<proteinExistence type="inferred from homology"/>
<dbReference type="GO" id="GO:0032045">
    <property type="term" value="C:guanyl-nucleotide exchange factor complex"/>
    <property type="evidence" value="ECO:0007669"/>
    <property type="project" value="TreeGrafter"/>
</dbReference>
<dbReference type="GO" id="GO:0005737">
    <property type="term" value="C:cytoplasm"/>
    <property type="evidence" value="ECO:0007669"/>
    <property type="project" value="UniProtKB-SubCell"/>
</dbReference>
<keyword evidence="2" id="KW-0963">Cytoplasm</keyword>
<comment type="subcellular location">
    <subcellularLocation>
        <location evidence="1">Cytoplasm</location>
    </subcellularLocation>
</comment>
<reference evidence="8 9" key="1">
    <citation type="journal article" date="2015" name="Genome Biol.">
        <title>Comparative genomics of Steinernema reveals deeply conserved gene regulatory networks.</title>
        <authorList>
            <person name="Dillman A.R."/>
            <person name="Macchietto M."/>
            <person name="Porter C.F."/>
            <person name="Rogers A."/>
            <person name="Williams B."/>
            <person name="Antoshechkin I."/>
            <person name="Lee M.M."/>
            <person name="Goodwin Z."/>
            <person name="Lu X."/>
            <person name="Lewis E.E."/>
            <person name="Goodrich-Blair H."/>
            <person name="Stock S.P."/>
            <person name="Adams B.J."/>
            <person name="Sternberg P.W."/>
            <person name="Mortazavi A."/>
        </authorList>
    </citation>
    <scope>NUCLEOTIDE SEQUENCE [LARGE SCALE GENOMIC DNA]</scope>
    <source>
        <strain evidence="8 9">ALL</strain>
    </source>
</reference>
<evidence type="ECO:0000256" key="1">
    <source>
        <dbReference type="ARBA" id="ARBA00004496"/>
    </source>
</evidence>
<evidence type="ECO:0000256" key="4">
    <source>
        <dbReference type="ARBA" id="ARBA00023006"/>
    </source>
</evidence>
<dbReference type="AlphaFoldDB" id="A0A4U5LP38"/>
<dbReference type="OrthoDB" id="2289278at2759"/>
<dbReference type="GO" id="GO:0005085">
    <property type="term" value="F:guanyl-nucleotide exchange factor activity"/>
    <property type="evidence" value="ECO:0007669"/>
    <property type="project" value="UniProtKB-KW"/>
</dbReference>
<gene>
    <name evidence="8" type="ORF">L596_030324</name>
</gene>
<accession>A0A4U5LP38</accession>
<sequence>MKLDDFLIFGKKSIDPWNRVNCCKTPTLLVVEFCQVQGPKPLYSYPPQDSSSHLDLDNVAIWVMSSDSIHGSTVIVYNQQLGLYAILHHSTILDLTARAFLRPLSLALLTPDKPTNSMLRSFKNIADRLLTPLLACNRQLFRRFVSYVIDLARDLQNNTLKKYYSLLGDSTTLSKNTSMKIHSIAMQARKLQSRFKEAYKTLQNNEARCCHCGSAAEEFIQFIPLFDSTSSDQLLPLSQLAPCAYNDFIATVKPLYKEYLSEFRHDTGVDTSFGLLFCNNVPVMRKIHASGVEKKAVPNKTQDEPCASRSDPSDGNPLCDMAGQIDVLLAPLMTGDSMAVLASEQRKMTGKDVLQKLALIKPGKRHEVAKWHESELVKPEREDENRNGSKNQLVGFTLNRAESSKFSNPDFSCFIDFNNHRLRCRDSIPKLLSQLAKKRHFPNDDCLMAFIVAIVTDVSQMVLMARFIRFDELVTKFSLSPADERIIIHFLAELDIVKYGKLKHMVEKRLEQKVAGSRTLSL</sequence>
<keyword evidence="9" id="KW-1185">Reference proteome</keyword>
<keyword evidence="3" id="KW-0344">Guanine-nucleotide releasing factor</keyword>
<keyword evidence="4" id="KW-0072">Autophagy</keyword>
<evidence type="ECO:0000256" key="3">
    <source>
        <dbReference type="ARBA" id="ARBA00022658"/>
    </source>
</evidence>
<feature type="region of interest" description="Disordered" evidence="6">
    <location>
        <begin position="294"/>
        <end position="317"/>
    </location>
</feature>
<dbReference type="GO" id="GO:0006914">
    <property type="term" value="P:autophagy"/>
    <property type="evidence" value="ECO:0007669"/>
    <property type="project" value="UniProtKB-KW"/>
</dbReference>
<dbReference type="PANTHER" id="PTHR31334:SF1">
    <property type="entry name" value="GUANINE NUCLEOTIDE EXCHANGE PROTEIN SMCR8"/>
    <property type="match status" value="1"/>
</dbReference>
<dbReference type="InterPro" id="IPR037521">
    <property type="entry name" value="FLCN/SMCR8_DENN"/>
</dbReference>
<evidence type="ECO:0000256" key="5">
    <source>
        <dbReference type="ARBA" id="ARBA00038137"/>
    </source>
</evidence>
<name>A0A4U5LP38_STECR</name>
<comment type="similarity">
    <text evidence="5">Belongs to the SMCR8 family.</text>
</comment>
<dbReference type="PROSITE" id="PS51834">
    <property type="entry name" value="DENN_FLCN_SMCR8"/>
    <property type="match status" value="1"/>
</dbReference>